<evidence type="ECO:0000313" key="2">
    <source>
        <dbReference type="Proteomes" id="UP001364156"/>
    </source>
</evidence>
<protein>
    <recommendedName>
        <fullName evidence="3">Imelysin-like domain-containing protein</fullName>
    </recommendedName>
</protein>
<gene>
    <name evidence="1" type="ORF">RZ517_13905</name>
</gene>
<dbReference type="RefSeq" id="WP_338551163.1">
    <property type="nucleotide sequence ID" value="NZ_CP146069.1"/>
</dbReference>
<reference evidence="1 2" key="1">
    <citation type="submission" date="2023-10" db="EMBL/GenBank/DDBJ databases">
        <title>Roseovarius strain S88 nov., isolated from a marine algae.</title>
        <authorList>
            <person name="Lee M.W."/>
            <person name="Lee J.K."/>
            <person name="Kim J.M."/>
            <person name="Choi D.G."/>
            <person name="Baek J.H."/>
            <person name="Bayburt H."/>
            <person name="Jung J.J."/>
            <person name="Han D.M."/>
            <person name="Jeon C.O."/>
        </authorList>
    </citation>
    <scope>NUCLEOTIDE SEQUENCE [LARGE SCALE GENOMIC DNA]</scope>
    <source>
        <strain evidence="1 2">S88</strain>
    </source>
</reference>
<organism evidence="1 2">
    <name type="scientific">Roseovarius phycicola</name>
    <dbReference type="NCBI Taxonomy" id="3080976"/>
    <lineage>
        <taxon>Bacteria</taxon>
        <taxon>Pseudomonadati</taxon>
        <taxon>Pseudomonadota</taxon>
        <taxon>Alphaproteobacteria</taxon>
        <taxon>Rhodobacterales</taxon>
        <taxon>Roseobacteraceae</taxon>
        <taxon>Roseovarius</taxon>
    </lineage>
</organism>
<keyword evidence="2" id="KW-1185">Reference proteome</keyword>
<dbReference type="Proteomes" id="UP001364156">
    <property type="component" value="Chromosome"/>
</dbReference>
<proteinExistence type="predicted"/>
<sequence>MSLSAPATAQTSFNEAVEIWLQGNDRDSLPALAVLAQAGDRNARILLARIETFDRGPSPFRFSLSGAERRALFRQVPQNEIFGKSWLKVEAERGNKLAARFLQSRHPTPDLELIQDLWDAGEGQATDYPTRVVALYGSPQQKRALLESGRILEELAPFLGYLSGDPEPRGDGLAALRLITGKDQSDINPDNQDAFAMAGFLALGFGFGNASLDNAYRSDVENWVLESLSTRPIANLCNEACAQEKGACAFAFFALSGGYFEVIRVDTPYQSLISQQQFLDSPRARIMTLRRAALARVEANTRELATTEQIAEISSCAADLVAAERALYK</sequence>
<evidence type="ECO:0008006" key="3">
    <source>
        <dbReference type="Google" id="ProtNLM"/>
    </source>
</evidence>
<dbReference type="EMBL" id="CP146069">
    <property type="protein sequence ID" value="WWR45867.1"/>
    <property type="molecule type" value="Genomic_DNA"/>
</dbReference>
<evidence type="ECO:0000313" key="1">
    <source>
        <dbReference type="EMBL" id="WWR45867.1"/>
    </source>
</evidence>
<accession>A0ABZ2HDK7</accession>
<name>A0ABZ2HDK7_9RHOB</name>